<evidence type="ECO:0000259" key="10">
    <source>
        <dbReference type="Pfam" id="PF20259"/>
    </source>
</evidence>
<evidence type="ECO:0000256" key="7">
    <source>
        <dbReference type="ARBA" id="ARBA00022884"/>
    </source>
</evidence>
<dbReference type="Gene3D" id="3.40.50.620">
    <property type="entry name" value="HUPs"/>
    <property type="match status" value="1"/>
</dbReference>
<dbReference type="InterPro" id="IPR046885">
    <property type="entry name" value="MnmA-like_C"/>
</dbReference>
<dbReference type="PANTHER" id="PTHR11933">
    <property type="entry name" value="TRNA 5-METHYLAMINOMETHYL-2-THIOURIDYLATE -METHYLTRANSFERASE"/>
    <property type="match status" value="1"/>
</dbReference>
<reference evidence="11" key="1">
    <citation type="submission" date="2018-05" db="EMBL/GenBank/DDBJ databases">
        <authorList>
            <person name="Lanie J.A."/>
            <person name="Ng W.-L."/>
            <person name="Kazmierczak K.M."/>
            <person name="Andrzejewski T.M."/>
            <person name="Davidsen T.M."/>
            <person name="Wayne K.J."/>
            <person name="Tettelin H."/>
            <person name="Glass J.I."/>
            <person name="Rusch D."/>
            <person name="Podicherti R."/>
            <person name="Tsui H.-C.T."/>
            <person name="Winkler M.E."/>
        </authorList>
    </citation>
    <scope>NUCLEOTIDE SEQUENCE</scope>
</reference>
<dbReference type="Pfam" id="PF20258">
    <property type="entry name" value="tRNA_Me_trans_C"/>
    <property type="match status" value="1"/>
</dbReference>
<evidence type="ECO:0000256" key="4">
    <source>
        <dbReference type="ARBA" id="ARBA00022694"/>
    </source>
</evidence>
<dbReference type="NCBIfam" id="TIGR00420">
    <property type="entry name" value="trmU"/>
    <property type="match status" value="1"/>
</dbReference>
<keyword evidence="6" id="KW-0067">ATP-binding</keyword>
<proteinExistence type="inferred from homology"/>
<accession>A0A381VXC2</accession>
<feature type="domain" description="tRNA-specific 2-thiouridylase MnmA-like central" evidence="10">
    <location>
        <begin position="204"/>
        <end position="270"/>
    </location>
</feature>
<dbReference type="GO" id="GO:0005524">
    <property type="term" value="F:ATP binding"/>
    <property type="evidence" value="ECO:0007669"/>
    <property type="project" value="UniProtKB-KW"/>
</dbReference>
<dbReference type="Pfam" id="PF20259">
    <property type="entry name" value="tRNA_Me_trans_M"/>
    <property type="match status" value="1"/>
</dbReference>
<dbReference type="Gene3D" id="2.30.30.280">
    <property type="entry name" value="Adenine nucleotide alpha hydrolases-like domains"/>
    <property type="match status" value="1"/>
</dbReference>
<keyword evidence="1" id="KW-0963">Cytoplasm</keyword>
<protein>
    <submittedName>
        <fullName evidence="11">Uncharacterized protein</fullName>
    </submittedName>
</protein>
<dbReference type="GO" id="GO:0000049">
    <property type="term" value="F:tRNA binding"/>
    <property type="evidence" value="ECO:0007669"/>
    <property type="project" value="UniProtKB-KW"/>
</dbReference>
<name>A0A381VXC2_9ZZZZ</name>
<dbReference type="GO" id="GO:0016783">
    <property type="term" value="F:sulfurtransferase activity"/>
    <property type="evidence" value="ECO:0007669"/>
    <property type="project" value="InterPro"/>
</dbReference>
<dbReference type="InterPro" id="IPR023382">
    <property type="entry name" value="MnmA-like_central_sf"/>
</dbReference>
<keyword evidence="5" id="KW-0547">Nucleotide-binding</keyword>
<dbReference type="Gene3D" id="2.40.30.10">
    <property type="entry name" value="Translation factors"/>
    <property type="match status" value="1"/>
</dbReference>
<sequence length="362" mass="40992">MDETIIIGMSGGVDSAVAAAELIDKGYTVEGIFMKNWDESDSEFCTATEDHRDALQVCDILRIPLRTIDLSDEYWKKVFQLFLDECRSGRTPNPDILCNKEIKFRAFLNHALELGAVSIATGHYAHIDRTNGLFQLYRGADPGKDQSYFLCTLDQDQLSKSIFPIGNWKKAKVRKKAYELGFNNHDKKDSTGICFIGERNYQLFLKRFLPIQSGQIITDEGKIIGEHDGLMYYTYGQRQGLGIGGGYGKKNAPWYVIDKNIDQNTLIVGQGHDHPELYHRFLTTSQAHWISGSEPIKEVLTAKIRYRTKDAICRLIEKNKNSLIVEFDEPQFAITPGQSIVFYDKEICLGGAVIETRTHSTN</sequence>
<evidence type="ECO:0000256" key="5">
    <source>
        <dbReference type="ARBA" id="ARBA00022741"/>
    </source>
</evidence>
<dbReference type="HAMAP" id="MF_00144">
    <property type="entry name" value="tRNA_thiouridyl_MnmA"/>
    <property type="match status" value="1"/>
</dbReference>
<dbReference type="InterPro" id="IPR004506">
    <property type="entry name" value="MnmA-like"/>
</dbReference>
<dbReference type="InterPro" id="IPR014729">
    <property type="entry name" value="Rossmann-like_a/b/a_fold"/>
</dbReference>
<evidence type="ECO:0000256" key="3">
    <source>
        <dbReference type="ARBA" id="ARBA00022679"/>
    </source>
</evidence>
<organism evidence="11">
    <name type="scientific">marine metagenome</name>
    <dbReference type="NCBI Taxonomy" id="408172"/>
    <lineage>
        <taxon>unclassified sequences</taxon>
        <taxon>metagenomes</taxon>
        <taxon>ecological metagenomes</taxon>
    </lineage>
</organism>
<evidence type="ECO:0000256" key="2">
    <source>
        <dbReference type="ARBA" id="ARBA00022555"/>
    </source>
</evidence>
<dbReference type="FunFam" id="3.40.50.620:FF:000115">
    <property type="entry name" value="tRNA-specific 2-thiouridylase MnmA"/>
    <property type="match status" value="1"/>
</dbReference>
<dbReference type="InterPro" id="IPR046884">
    <property type="entry name" value="MnmA-like_central"/>
</dbReference>
<keyword evidence="7" id="KW-0694">RNA-binding</keyword>
<dbReference type="CDD" id="cd01998">
    <property type="entry name" value="MnmA_TRMU-like"/>
    <property type="match status" value="1"/>
</dbReference>
<dbReference type="PANTHER" id="PTHR11933:SF5">
    <property type="entry name" value="MITOCHONDRIAL TRNA-SPECIFIC 2-THIOURIDYLASE 1"/>
    <property type="match status" value="1"/>
</dbReference>
<keyword evidence="8" id="KW-1015">Disulfide bond</keyword>
<dbReference type="NCBIfam" id="NF001138">
    <property type="entry name" value="PRK00143.1"/>
    <property type="match status" value="1"/>
</dbReference>
<gene>
    <name evidence="11" type="ORF">METZ01_LOCUS97726</name>
</gene>
<keyword evidence="2" id="KW-0820">tRNA-binding</keyword>
<dbReference type="FunFam" id="2.30.30.280:FF:000001">
    <property type="entry name" value="tRNA-specific 2-thiouridylase MnmA"/>
    <property type="match status" value="1"/>
</dbReference>
<evidence type="ECO:0000256" key="8">
    <source>
        <dbReference type="ARBA" id="ARBA00023157"/>
    </source>
</evidence>
<dbReference type="FunFam" id="2.40.30.10:FF:000023">
    <property type="entry name" value="tRNA-specific 2-thiouridylase MnmA"/>
    <property type="match status" value="1"/>
</dbReference>
<dbReference type="Pfam" id="PF03054">
    <property type="entry name" value="tRNA_Me_trans"/>
    <property type="match status" value="1"/>
</dbReference>
<keyword evidence="4" id="KW-0819">tRNA processing</keyword>
<dbReference type="GO" id="GO:0002143">
    <property type="term" value="P:tRNA wobble position uridine thiolation"/>
    <property type="evidence" value="ECO:0007669"/>
    <property type="project" value="TreeGrafter"/>
</dbReference>
<evidence type="ECO:0000259" key="9">
    <source>
        <dbReference type="Pfam" id="PF20258"/>
    </source>
</evidence>
<feature type="domain" description="tRNA-specific 2-thiouridylase MnmA-like C-terminal" evidence="9">
    <location>
        <begin position="282"/>
        <end position="354"/>
    </location>
</feature>
<evidence type="ECO:0000313" key="11">
    <source>
        <dbReference type="EMBL" id="SVA44872.1"/>
    </source>
</evidence>
<dbReference type="AlphaFoldDB" id="A0A381VXC2"/>
<dbReference type="EMBL" id="UINC01010054">
    <property type="protein sequence ID" value="SVA44872.1"/>
    <property type="molecule type" value="Genomic_DNA"/>
</dbReference>
<evidence type="ECO:0000256" key="6">
    <source>
        <dbReference type="ARBA" id="ARBA00022840"/>
    </source>
</evidence>
<dbReference type="SUPFAM" id="SSF52402">
    <property type="entry name" value="Adenine nucleotide alpha hydrolases-like"/>
    <property type="match status" value="1"/>
</dbReference>
<evidence type="ECO:0000256" key="1">
    <source>
        <dbReference type="ARBA" id="ARBA00022490"/>
    </source>
</evidence>
<keyword evidence="3" id="KW-0808">Transferase</keyword>